<dbReference type="OrthoDB" id="341259at2759"/>
<protein>
    <submittedName>
        <fullName evidence="5">Uncharacterized protein</fullName>
    </submittedName>
</protein>
<dbReference type="PROSITE" id="PS50088">
    <property type="entry name" value="ANK_REPEAT"/>
    <property type="match status" value="8"/>
</dbReference>
<dbReference type="PROSITE" id="PS50297">
    <property type="entry name" value="ANK_REP_REGION"/>
    <property type="match status" value="6"/>
</dbReference>
<evidence type="ECO:0000256" key="2">
    <source>
        <dbReference type="ARBA" id="ARBA00023043"/>
    </source>
</evidence>
<organism evidence="5 6">
    <name type="scientific">Pestalotiopsis fici (strain W106-1 / CGMCC3.15140)</name>
    <dbReference type="NCBI Taxonomy" id="1229662"/>
    <lineage>
        <taxon>Eukaryota</taxon>
        <taxon>Fungi</taxon>
        <taxon>Dikarya</taxon>
        <taxon>Ascomycota</taxon>
        <taxon>Pezizomycotina</taxon>
        <taxon>Sordariomycetes</taxon>
        <taxon>Xylariomycetidae</taxon>
        <taxon>Amphisphaeriales</taxon>
        <taxon>Sporocadaceae</taxon>
        <taxon>Pestalotiopsis</taxon>
    </lineage>
</organism>
<keyword evidence="1" id="KW-0677">Repeat</keyword>
<dbReference type="Proteomes" id="UP000030651">
    <property type="component" value="Unassembled WGS sequence"/>
</dbReference>
<reference evidence="6" key="1">
    <citation type="journal article" date="2015" name="BMC Genomics">
        <title>Genomic and transcriptomic analysis of the endophytic fungus Pestalotiopsis fici reveals its lifestyle and high potential for synthesis of natural products.</title>
        <authorList>
            <person name="Wang X."/>
            <person name="Zhang X."/>
            <person name="Liu L."/>
            <person name="Xiang M."/>
            <person name="Wang W."/>
            <person name="Sun X."/>
            <person name="Che Y."/>
            <person name="Guo L."/>
            <person name="Liu G."/>
            <person name="Guo L."/>
            <person name="Wang C."/>
            <person name="Yin W.B."/>
            <person name="Stadler M."/>
            <person name="Zhang X."/>
            <person name="Liu X."/>
        </authorList>
    </citation>
    <scope>NUCLEOTIDE SEQUENCE [LARGE SCALE GENOMIC DNA]</scope>
    <source>
        <strain evidence="6">W106-1 / CGMCC3.15140</strain>
    </source>
</reference>
<dbReference type="OMA" id="NTHIVQR"/>
<dbReference type="EMBL" id="KI912112">
    <property type="protein sequence ID" value="ETS81157.1"/>
    <property type="molecule type" value="Genomic_DNA"/>
</dbReference>
<feature type="repeat" description="ANK" evidence="3">
    <location>
        <begin position="268"/>
        <end position="300"/>
    </location>
</feature>
<dbReference type="GeneID" id="19271172"/>
<dbReference type="InterPro" id="IPR036770">
    <property type="entry name" value="Ankyrin_rpt-contain_sf"/>
</dbReference>
<proteinExistence type="predicted"/>
<dbReference type="HOGENOM" id="CLU_648290_0_0_1"/>
<dbReference type="STRING" id="1229662.W3X6Y0"/>
<evidence type="ECO:0000256" key="4">
    <source>
        <dbReference type="SAM" id="MobiDB-lite"/>
    </source>
</evidence>
<dbReference type="PANTHER" id="PTHR24171:SF10">
    <property type="entry name" value="ANKYRIN REPEAT DOMAIN-CONTAINING PROTEIN 29-LIKE"/>
    <property type="match status" value="1"/>
</dbReference>
<evidence type="ECO:0000313" key="6">
    <source>
        <dbReference type="Proteomes" id="UP000030651"/>
    </source>
</evidence>
<dbReference type="Gene3D" id="1.25.40.20">
    <property type="entry name" value="Ankyrin repeat-containing domain"/>
    <property type="match status" value="3"/>
</dbReference>
<dbReference type="KEGG" id="pfy:PFICI_06159"/>
<sequence>MEKIRGASQAGLSIYLTQQSSQPHIQQQNNKIKSRPTRPSKTFMTESKLTKKLHEGIRNGDHGVVIKALSSAADPNGTIKGSRISPIHSALSQTEAVLGCEDEIASRDLVMIVMALVLAGADLHAVDEEGHTPLIRVVKGEMGDGLVALMLESGAQVNTADKEGNTALHYAAMQNNLIETGNVETIKILLANGADLKAQNRRGRTPLYESVMWEHIDQTIQLIDYGSDLDISDSHGWTPLYAAVFQGHTRLTKLICERGAFVDEKDKTGQTPLHYAISQGRCAIVQVLVEAGADVNLIAKGETPLCRAAAKTSSAVIVFLLQHGADVSVPSPGYRGALPIHIAAIGKDLEVLAALISAGSSVNARDGAGRTPLAWAKESGRNNVVEFLTGKGADA</sequence>
<evidence type="ECO:0000313" key="5">
    <source>
        <dbReference type="EMBL" id="ETS81157.1"/>
    </source>
</evidence>
<feature type="repeat" description="ANK" evidence="3">
    <location>
        <begin position="368"/>
        <end position="395"/>
    </location>
</feature>
<accession>W3X6Y0</accession>
<feature type="repeat" description="ANK" evidence="3">
    <location>
        <begin position="163"/>
        <end position="201"/>
    </location>
</feature>
<feature type="repeat" description="ANK" evidence="3">
    <location>
        <begin position="300"/>
        <end position="332"/>
    </location>
</feature>
<gene>
    <name evidence="5" type="ORF">PFICI_06159</name>
</gene>
<feature type="region of interest" description="Disordered" evidence="4">
    <location>
        <begin position="17"/>
        <end position="41"/>
    </location>
</feature>
<dbReference type="AlphaFoldDB" id="W3X6Y0"/>
<feature type="compositionally biased region" description="Low complexity" evidence="4">
    <location>
        <begin position="18"/>
        <end position="28"/>
    </location>
</feature>
<dbReference type="SUPFAM" id="SSF48403">
    <property type="entry name" value="Ankyrin repeat"/>
    <property type="match status" value="1"/>
</dbReference>
<feature type="repeat" description="ANK" evidence="3">
    <location>
        <begin position="202"/>
        <end position="234"/>
    </location>
</feature>
<dbReference type="SMART" id="SM00248">
    <property type="entry name" value="ANK"/>
    <property type="match status" value="8"/>
</dbReference>
<dbReference type="PRINTS" id="PR01415">
    <property type="entry name" value="ANKYRIN"/>
</dbReference>
<dbReference type="RefSeq" id="XP_007832931.1">
    <property type="nucleotide sequence ID" value="XM_007834740.1"/>
</dbReference>
<evidence type="ECO:0000256" key="1">
    <source>
        <dbReference type="ARBA" id="ARBA00022737"/>
    </source>
</evidence>
<keyword evidence="6" id="KW-1185">Reference proteome</keyword>
<feature type="repeat" description="ANK" evidence="3">
    <location>
        <begin position="235"/>
        <end position="267"/>
    </location>
</feature>
<keyword evidence="2 3" id="KW-0040">ANK repeat</keyword>
<dbReference type="PANTHER" id="PTHR24171">
    <property type="entry name" value="ANKYRIN REPEAT DOMAIN-CONTAINING PROTEIN 39-RELATED"/>
    <property type="match status" value="1"/>
</dbReference>
<dbReference type="InParanoid" id="W3X6Y0"/>
<name>W3X6Y0_PESFW</name>
<evidence type="ECO:0000256" key="3">
    <source>
        <dbReference type="PROSITE-ProRule" id="PRU00023"/>
    </source>
</evidence>
<dbReference type="InterPro" id="IPR002110">
    <property type="entry name" value="Ankyrin_rpt"/>
</dbReference>
<feature type="repeat" description="ANK" evidence="3">
    <location>
        <begin position="335"/>
        <end position="367"/>
    </location>
</feature>
<feature type="repeat" description="ANK" evidence="3">
    <location>
        <begin position="129"/>
        <end position="162"/>
    </location>
</feature>
<dbReference type="Pfam" id="PF13637">
    <property type="entry name" value="Ank_4"/>
    <property type="match status" value="1"/>
</dbReference>
<dbReference type="Pfam" id="PF12796">
    <property type="entry name" value="Ank_2"/>
    <property type="match status" value="3"/>
</dbReference>
<dbReference type="eggNOG" id="KOG4177">
    <property type="taxonomic scope" value="Eukaryota"/>
</dbReference>